<organism evidence="2 3">
    <name type="scientific">Cirrhinus mrigala</name>
    <name type="common">Mrigala</name>
    <dbReference type="NCBI Taxonomy" id="683832"/>
    <lineage>
        <taxon>Eukaryota</taxon>
        <taxon>Metazoa</taxon>
        <taxon>Chordata</taxon>
        <taxon>Craniata</taxon>
        <taxon>Vertebrata</taxon>
        <taxon>Euteleostomi</taxon>
        <taxon>Actinopterygii</taxon>
        <taxon>Neopterygii</taxon>
        <taxon>Teleostei</taxon>
        <taxon>Ostariophysi</taxon>
        <taxon>Cypriniformes</taxon>
        <taxon>Cyprinidae</taxon>
        <taxon>Labeoninae</taxon>
        <taxon>Labeonini</taxon>
        <taxon>Cirrhinus</taxon>
    </lineage>
</organism>
<evidence type="ECO:0000256" key="1">
    <source>
        <dbReference type="SAM" id="Coils"/>
    </source>
</evidence>
<reference evidence="2 3" key="1">
    <citation type="submission" date="2024-05" db="EMBL/GenBank/DDBJ databases">
        <title>Genome sequencing and assembly of Indian major carp, Cirrhinus mrigala (Hamilton, 1822).</title>
        <authorList>
            <person name="Mohindra V."/>
            <person name="Chowdhury L.M."/>
            <person name="Lal K."/>
            <person name="Jena J.K."/>
        </authorList>
    </citation>
    <scope>NUCLEOTIDE SEQUENCE [LARGE SCALE GENOMIC DNA]</scope>
    <source>
        <strain evidence="2">CM1030</strain>
        <tissue evidence="2">Blood</tissue>
    </source>
</reference>
<feature type="coiled-coil region" evidence="1">
    <location>
        <begin position="16"/>
        <end position="47"/>
    </location>
</feature>
<accession>A0ABD0P8I4</accession>
<dbReference type="AlphaFoldDB" id="A0ABD0P8I4"/>
<dbReference type="EMBL" id="JAMKFB020000017">
    <property type="protein sequence ID" value="KAL0169581.1"/>
    <property type="molecule type" value="Genomic_DNA"/>
</dbReference>
<sequence>MKDGGLLEPNSKEDAQRLWEMERQRVQETLKRQKQEMLEDNKWLEKEEKLL</sequence>
<feature type="non-terminal residue" evidence="2">
    <location>
        <position position="51"/>
    </location>
</feature>
<keyword evidence="1" id="KW-0175">Coiled coil</keyword>
<gene>
    <name evidence="2" type="ORF">M9458_034177</name>
</gene>
<protein>
    <submittedName>
        <fullName evidence="2">Uncharacterized protein</fullName>
    </submittedName>
</protein>
<dbReference type="Proteomes" id="UP001529510">
    <property type="component" value="Unassembled WGS sequence"/>
</dbReference>
<evidence type="ECO:0000313" key="3">
    <source>
        <dbReference type="Proteomes" id="UP001529510"/>
    </source>
</evidence>
<keyword evidence="3" id="KW-1185">Reference proteome</keyword>
<comment type="caution">
    <text evidence="2">The sequence shown here is derived from an EMBL/GenBank/DDBJ whole genome shotgun (WGS) entry which is preliminary data.</text>
</comment>
<proteinExistence type="predicted"/>
<name>A0ABD0P8I4_CIRMR</name>
<evidence type="ECO:0000313" key="2">
    <source>
        <dbReference type="EMBL" id="KAL0169581.1"/>
    </source>
</evidence>